<feature type="chain" id="PRO_5045591566" evidence="2">
    <location>
        <begin position="22"/>
        <end position="595"/>
    </location>
</feature>
<dbReference type="NCBIfam" id="NF041940">
    <property type="entry name" value="choice_anch_X"/>
    <property type="match status" value="1"/>
</dbReference>
<dbReference type="Proteomes" id="UP000694865">
    <property type="component" value="Unplaced"/>
</dbReference>
<evidence type="ECO:0000256" key="2">
    <source>
        <dbReference type="SAM" id="SignalP"/>
    </source>
</evidence>
<dbReference type="Gene3D" id="3.40.50.410">
    <property type="entry name" value="von Willebrand factor, type A domain"/>
    <property type="match status" value="1"/>
</dbReference>
<dbReference type="InterPro" id="IPR013783">
    <property type="entry name" value="Ig-like_fold"/>
</dbReference>
<keyword evidence="1" id="KW-0812">Transmembrane</keyword>
<dbReference type="RefSeq" id="XP_006816696.1">
    <property type="nucleotide sequence ID" value="XM_006816633.1"/>
</dbReference>
<keyword evidence="4" id="KW-1185">Reference proteome</keyword>
<evidence type="ECO:0000313" key="5">
    <source>
        <dbReference type="RefSeq" id="XP_006816696.1"/>
    </source>
</evidence>
<feature type="transmembrane region" description="Helical" evidence="1">
    <location>
        <begin position="561"/>
        <end position="582"/>
    </location>
</feature>
<keyword evidence="1" id="KW-1133">Transmembrane helix</keyword>
<dbReference type="PANTHER" id="PTHR10579:SF172">
    <property type="entry name" value="CALCIUM-ACTIVATED CHLORIDE CHANNEL REGULATOR 4 PRECURSOR-RELATED"/>
    <property type="match status" value="1"/>
</dbReference>
<name>A0ABM0M9K5_SACKO</name>
<feature type="signal peptide" evidence="2">
    <location>
        <begin position="1"/>
        <end position="21"/>
    </location>
</feature>
<keyword evidence="2" id="KW-0732">Signal</keyword>
<evidence type="ECO:0000259" key="3">
    <source>
        <dbReference type="PROSITE" id="PS50234"/>
    </source>
</evidence>
<proteinExistence type="predicted"/>
<dbReference type="SUPFAM" id="SSF53300">
    <property type="entry name" value="vWA-like"/>
    <property type="match status" value="1"/>
</dbReference>
<dbReference type="PROSITE" id="PS50234">
    <property type="entry name" value="VWFA"/>
    <property type="match status" value="1"/>
</dbReference>
<dbReference type="PANTHER" id="PTHR10579">
    <property type="entry name" value="CALCIUM-ACTIVATED CHLORIDE CHANNEL REGULATOR"/>
    <property type="match status" value="1"/>
</dbReference>
<dbReference type="Pfam" id="PF00092">
    <property type="entry name" value="VWA"/>
    <property type="match status" value="1"/>
</dbReference>
<accession>A0ABM0M9K5</accession>
<sequence>MHRIGCRFLLTIWTVPFLANSASNVVLENNGYNNVLIAIHNDVDEVDGLLNRIKILESNGADPTGGTVVLITDGTENEPPMISTVINTLVGAGVVVSCIGIGPEADEQLAFIASETGGSSYHHVDEDSVADLSQIFNSVEFYRSNSDWNMATLQIYSETIILAASDVIGGNFYIDSTIGEGTTMTVFWKQDSAPIDLTINDPDNDVIDDSYSGYEIKIDFKMVEVRIAGVAKTGRWEFHVTNPTIEALTLSISVNSKPTEGSTPPLHVSPHILVNKVNFTDTPSPMMIISAEVLRGYDAVINANVTAILRVSTALDDGTVTEVSTLTLKDNGAGGDLHEDDGIYCAFFTSYSIDGKYNIKIIVNNEDASAGIVYDAVRNRGPEIPTDGEPNEPITEPAEQFTRIASAGYFSVSDLPPNMTSHDWFAPSKVTDLKVTNISSEERTAVLSWTATGDDYDQGTASFYDIRFSSSFSELRNSFESTSSVEGHHGIVGGLHAPQNSGNNEVITLVINNSVITGQRVCVALQAVDDSGHKSETSNIVSIVFHSEEPMHMRSDQTKTIILASCITVSIVVTIIVVLFIIRQLKMKASIAVGV</sequence>
<dbReference type="Gene3D" id="2.60.40.10">
    <property type="entry name" value="Immunoglobulins"/>
    <property type="match status" value="1"/>
</dbReference>
<keyword evidence="1" id="KW-0472">Membrane</keyword>
<evidence type="ECO:0000313" key="4">
    <source>
        <dbReference type="Proteomes" id="UP000694865"/>
    </source>
</evidence>
<reference evidence="5" key="1">
    <citation type="submission" date="2025-08" db="UniProtKB">
        <authorList>
            <consortium name="RefSeq"/>
        </authorList>
    </citation>
    <scope>IDENTIFICATION</scope>
    <source>
        <tissue evidence="5">Testes</tissue>
    </source>
</reference>
<organism evidence="4 5">
    <name type="scientific">Saccoglossus kowalevskii</name>
    <name type="common">Acorn worm</name>
    <dbReference type="NCBI Taxonomy" id="10224"/>
    <lineage>
        <taxon>Eukaryota</taxon>
        <taxon>Metazoa</taxon>
        <taxon>Hemichordata</taxon>
        <taxon>Enteropneusta</taxon>
        <taxon>Harrimaniidae</taxon>
        <taxon>Saccoglossus</taxon>
    </lineage>
</organism>
<evidence type="ECO:0000256" key="1">
    <source>
        <dbReference type="SAM" id="Phobius"/>
    </source>
</evidence>
<dbReference type="GeneID" id="102810308"/>
<protein>
    <submittedName>
        <fullName evidence="5">Calcium-activated chloride channel regulator 4-like</fullName>
    </submittedName>
</protein>
<dbReference type="InterPro" id="IPR051266">
    <property type="entry name" value="CLCR"/>
</dbReference>
<dbReference type="InterPro" id="IPR036465">
    <property type="entry name" value="vWFA_dom_sf"/>
</dbReference>
<dbReference type="InterPro" id="IPR002035">
    <property type="entry name" value="VWF_A"/>
</dbReference>
<feature type="domain" description="VWFA" evidence="3">
    <location>
        <begin position="68"/>
        <end position="139"/>
    </location>
</feature>
<gene>
    <name evidence="5" type="primary">LOC102810308</name>
</gene>